<dbReference type="OrthoDB" id="9815939at2"/>
<organism evidence="1 2">
    <name type="scientific">Cellulomonas terrae</name>
    <dbReference type="NCBI Taxonomy" id="311234"/>
    <lineage>
        <taxon>Bacteria</taxon>
        <taxon>Bacillati</taxon>
        <taxon>Actinomycetota</taxon>
        <taxon>Actinomycetes</taxon>
        <taxon>Micrococcales</taxon>
        <taxon>Cellulomonadaceae</taxon>
        <taxon>Cellulomonas</taxon>
    </lineage>
</organism>
<accession>A0A511JHH1</accession>
<reference evidence="1 2" key="1">
    <citation type="submission" date="2019-07" db="EMBL/GenBank/DDBJ databases">
        <title>Whole genome shotgun sequence of Cellulomonas terrae NBRC 100819.</title>
        <authorList>
            <person name="Hosoyama A."/>
            <person name="Uohara A."/>
            <person name="Ohji S."/>
            <person name="Ichikawa N."/>
        </authorList>
    </citation>
    <scope>NUCLEOTIDE SEQUENCE [LARGE SCALE GENOMIC DNA]</scope>
    <source>
        <strain evidence="1 2">NBRC 100819</strain>
    </source>
</reference>
<dbReference type="RefSeq" id="WP_146844985.1">
    <property type="nucleotide sequence ID" value="NZ_BJWH01000003.1"/>
</dbReference>
<name>A0A511JHH1_9CELL</name>
<dbReference type="AlphaFoldDB" id="A0A511JHH1"/>
<proteinExistence type="predicted"/>
<gene>
    <name evidence="1" type="ORF">CTE05_09710</name>
</gene>
<keyword evidence="2" id="KW-1185">Reference proteome</keyword>
<evidence type="ECO:0000313" key="2">
    <source>
        <dbReference type="Proteomes" id="UP000321049"/>
    </source>
</evidence>
<evidence type="ECO:0008006" key="3">
    <source>
        <dbReference type="Google" id="ProtNLM"/>
    </source>
</evidence>
<dbReference type="Proteomes" id="UP000321049">
    <property type="component" value="Unassembled WGS sequence"/>
</dbReference>
<evidence type="ECO:0000313" key="1">
    <source>
        <dbReference type="EMBL" id="GEL97424.1"/>
    </source>
</evidence>
<comment type="caution">
    <text evidence="1">The sequence shown here is derived from an EMBL/GenBank/DDBJ whole genome shotgun (WGS) entry which is preliminary data.</text>
</comment>
<protein>
    <recommendedName>
        <fullName evidence="3">LysM domain-containing protein</fullName>
    </recommendedName>
</protein>
<dbReference type="EMBL" id="BJWH01000003">
    <property type="protein sequence ID" value="GEL97424.1"/>
    <property type="molecule type" value="Genomic_DNA"/>
</dbReference>
<sequence length="101" mass="10993">MARYDEVETTVLEVTTADGARRLVRYLRRRYPPDPAAQATLAVHLVTPGDRLDLVSARYTGDPLGFWRVCDANDALDPDALVDAEAVGTELVVPLPRAASS</sequence>